<dbReference type="Proteomes" id="UP000694865">
    <property type="component" value="Unplaced"/>
</dbReference>
<organism evidence="1 2">
    <name type="scientific">Saccoglossus kowalevskii</name>
    <name type="common">Acorn worm</name>
    <dbReference type="NCBI Taxonomy" id="10224"/>
    <lineage>
        <taxon>Eukaryota</taxon>
        <taxon>Metazoa</taxon>
        <taxon>Hemichordata</taxon>
        <taxon>Enteropneusta</taxon>
        <taxon>Harrimaniidae</taxon>
        <taxon>Saccoglossus</taxon>
    </lineage>
</organism>
<keyword evidence="1" id="KW-1185">Reference proteome</keyword>
<dbReference type="RefSeq" id="XP_006815623.1">
    <property type="nucleotide sequence ID" value="XM_006815560.1"/>
</dbReference>
<gene>
    <name evidence="2" type="primary">LOC102804280</name>
</gene>
<protein>
    <submittedName>
        <fullName evidence="2">Leucine-rich PPR motif-containing protein, mitochondrial-like</fullName>
    </submittedName>
</protein>
<sequence length="294" mass="33932">MANQKIKYSVFLEKNIFHVLNDVAMSGGGAEAVKQLVEKFLETGIVNPTARMFSPLVTSYLLNDNVSGALDCVIETHNKYQIVARLHDVLVKLVEVGDKEQLQKAMMFCMQSVGDANALYDLVFAFLSAGKYDQARRVIEKPGFRYRAQRVEWYATKCIKTGFEKQLEELVEITKDLFECDRDNMYFHLLKLYGNKNDWQKCLDVWTRLQEEQVTVRPRTMKYLADILRKNGQEVTFETPKITMNPDAAIETVREELIEKKIPPGAVGTKALFKKLIVNNFELDKARDYYKVEF</sequence>
<evidence type="ECO:0000313" key="2">
    <source>
        <dbReference type="RefSeq" id="XP_006815623.1"/>
    </source>
</evidence>
<reference evidence="2" key="1">
    <citation type="submission" date="2025-08" db="UniProtKB">
        <authorList>
            <consortium name="RefSeq"/>
        </authorList>
    </citation>
    <scope>IDENTIFICATION</scope>
    <source>
        <tissue evidence="2">Testes</tissue>
    </source>
</reference>
<proteinExistence type="predicted"/>
<evidence type="ECO:0000313" key="1">
    <source>
        <dbReference type="Proteomes" id="UP000694865"/>
    </source>
</evidence>
<dbReference type="PANTHER" id="PTHR46669:SF1">
    <property type="entry name" value="LEUCINE-RICH PPR MOTIF-CONTAINING PROTEIN, MITOCHONDRIAL"/>
    <property type="match status" value="1"/>
</dbReference>
<accession>A0ABM0M6I2</accession>
<name>A0ABM0M6I2_SACKO</name>
<dbReference type="InterPro" id="IPR033490">
    <property type="entry name" value="LRP130"/>
</dbReference>
<dbReference type="GeneID" id="102804280"/>
<dbReference type="PANTHER" id="PTHR46669">
    <property type="entry name" value="LEUCINE-RICH PPR MOTIF-CONTAINING PROTEIN, MITOCHONDRIAL"/>
    <property type="match status" value="1"/>
</dbReference>